<protein>
    <recommendedName>
        <fullName evidence="4">MFS transporter</fullName>
    </recommendedName>
</protein>
<evidence type="ECO:0000313" key="2">
    <source>
        <dbReference type="EMBL" id="GAA3536860.1"/>
    </source>
</evidence>
<dbReference type="Proteomes" id="UP001500630">
    <property type="component" value="Unassembled WGS sequence"/>
</dbReference>
<feature type="transmembrane region" description="Helical" evidence="1">
    <location>
        <begin position="35"/>
        <end position="60"/>
    </location>
</feature>
<gene>
    <name evidence="2" type="ORF">GCM10022419_015840</name>
</gene>
<comment type="caution">
    <text evidence="2">The sequence shown here is derived from an EMBL/GenBank/DDBJ whole genome shotgun (WGS) entry which is preliminary data.</text>
</comment>
<evidence type="ECO:0008006" key="4">
    <source>
        <dbReference type="Google" id="ProtNLM"/>
    </source>
</evidence>
<name>A0ABP6VJ87_9ACTN</name>
<organism evidence="2 3">
    <name type="scientific">Nonomuraea rosea</name>
    <dbReference type="NCBI Taxonomy" id="638574"/>
    <lineage>
        <taxon>Bacteria</taxon>
        <taxon>Bacillati</taxon>
        <taxon>Actinomycetota</taxon>
        <taxon>Actinomycetes</taxon>
        <taxon>Streptosporangiales</taxon>
        <taxon>Streptosporangiaceae</taxon>
        <taxon>Nonomuraea</taxon>
    </lineage>
</organism>
<dbReference type="RefSeq" id="WP_345559937.1">
    <property type="nucleotide sequence ID" value="NZ_BAABDQ010000003.1"/>
</dbReference>
<keyword evidence="1" id="KW-0472">Membrane</keyword>
<keyword evidence="3" id="KW-1185">Reference proteome</keyword>
<keyword evidence="1" id="KW-0812">Transmembrane</keyword>
<reference evidence="3" key="1">
    <citation type="journal article" date="2019" name="Int. J. Syst. Evol. Microbiol.">
        <title>The Global Catalogue of Microorganisms (GCM) 10K type strain sequencing project: providing services to taxonomists for standard genome sequencing and annotation.</title>
        <authorList>
            <consortium name="The Broad Institute Genomics Platform"/>
            <consortium name="The Broad Institute Genome Sequencing Center for Infectious Disease"/>
            <person name="Wu L."/>
            <person name="Ma J."/>
        </authorList>
    </citation>
    <scope>NUCLEOTIDE SEQUENCE [LARGE SCALE GENOMIC DNA]</scope>
    <source>
        <strain evidence="3">JCM 17326</strain>
    </source>
</reference>
<proteinExistence type="predicted"/>
<dbReference type="EMBL" id="BAABDQ010000003">
    <property type="protein sequence ID" value="GAA3536860.1"/>
    <property type="molecule type" value="Genomic_DNA"/>
</dbReference>
<sequence length="76" mass="7478">MSAVGNMTLAISFGLNAGLLSGIVAASFGQGPWPSLVAGASTGGAVLTLVLTIMTLIGCFSTSRLSKHSPAKVEAA</sequence>
<evidence type="ECO:0000256" key="1">
    <source>
        <dbReference type="SAM" id="Phobius"/>
    </source>
</evidence>
<keyword evidence="1" id="KW-1133">Transmembrane helix</keyword>
<evidence type="ECO:0000313" key="3">
    <source>
        <dbReference type="Proteomes" id="UP001500630"/>
    </source>
</evidence>
<accession>A0ABP6VJ87</accession>